<dbReference type="Proteomes" id="UP000219338">
    <property type="component" value="Unassembled WGS sequence"/>
</dbReference>
<feature type="compositionally biased region" description="Polar residues" evidence="1">
    <location>
        <begin position="46"/>
        <end position="73"/>
    </location>
</feature>
<evidence type="ECO:0000313" key="2">
    <source>
        <dbReference type="EMBL" id="SJK97345.1"/>
    </source>
</evidence>
<feature type="region of interest" description="Disordered" evidence="1">
    <location>
        <begin position="1"/>
        <end position="26"/>
    </location>
</feature>
<dbReference type="EMBL" id="FUEG01000001">
    <property type="protein sequence ID" value="SJK97345.1"/>
    <property type="molecule type" value="Genomic_DNA"/>
</dbReference>
<reference evidence="3" key="1">
    <citation type="journal article" date="2017" name="Nat. Ecol. Evol.">
        <title>Genome expansion and lineage-specific genetic innovations in the forest pathogenic fungi Armillaria.</title>
        <authorList>
            <person name="Sipos G."/>
            <person name="Prasanna A.N."/>
            <person name="Walter M.C."/>
            <person name="O'Connor E."/>
            <person name="Balint B."/>
            <person name="Krizsan K."/>
            <person name="Kiss B."/>
            <person name="Hess J."/>
            <person name="Varga T."/>
            <person name="Slot J."/>
            <person name="Riley R."/>
            <person name="Boka B."/>
            <person name="Rigling D."/>
            <person name="Barry K."/>
            <person name="Lee J."/>
            <person name="Mihaltcheva S."/>
            <person name="LaButti K."/>
            <person name="Lipzen A."/>
            <person name="Waldron R."/>
            <person name="Moloney N.M."/>
            <person name="Sperisen C."/>
            <person name="Kredics L."/>
            <person name="Vagvoelgyi C."/>
            <person name="Patrignani A."/>
            <person name="Fitzpatrick D."/>
            <person name="Nagy I."/>
            <person name="Doyle S."/>
            <person name="Anderson J.B."/>
            <person name="Grigoriev I.V."/>
            <person name="Gueldener U."/>
            <person name="Muensterkoetter M."/>
            <person name="Nagy L.G."/>
        </authorList>
    </citation>
    <scope>NUCLEOTIDE SEQUENCE [LARGE SCALE GENOMIC DNA]</scope>
    <source>
        <strain evidence="3">C18/9</strain>
    </source>
</reference>
<name>A0A284QLK6_ARMOS</name>
<gene>
    <name evidence="2" type="ORF">ARMOST_00597</name>
</gene>
<keyword evidence="3" id="KW-1185">Reference proteome</keyword>
<evidence type="ECO:0000256" key="1">
    <source>
        <dbReference type="SAM" id="MobiDB-lite"/>
    </source>
</evidence>
<organism evidence="2 3">
    <name type="scientific">Armillaria ostoyae</name>
    <name type="common">Armillaria root rot fungus</name>
    <dbReference type="NCBI Taxonomy" id="47428"/>
    <lineage>
        <taxon>Eukaryota</taxon>
        <taxon>Fungi</taxon>
        <taxon>Dikarya</taxon>
        <taxon>Basidiomycota</taxon>
        <taxon>Agaricomycotina</taxon>
        <taxon>Agaricomycetes</taxon>
        <taxon>Agaricomycetidae</taxon>
        <taxon>Agaricales</taxon>
        <taxon>Marasmiineae</taxon>
        <taxon>Physalacriaceae</taxon>
        <taxon>Armillaria</taxon>
    </lineage>
</organism>
<accession>A0A284QLK6</accession>
<proteinExistence type="predicted"/>
<dbReference type="AlphaFoldDB" id="A0A284QLK6"/>
<protein>
    <submittedName>
        <fullName evidence="2">Uncharacterized protein</fullName>
    </submittedName>
</protein>
<sequence length="114" mass="12355">MSAHFNPKNHTITASTTHTSIPSTHSPCCLTDSGTTHLCDGDAVETTWTGPTSPVQDGGSAQTSNHGVSQNSPVGDYSDQEAIQHMWVAFTHLASHDKKILMDDEIWEQAQGWH</sequence>
<feature type="compositionally biased region" description="Low complexity" evidence="1">
    <location>
        <begin position="10"/>
        <end position="26"/>
    </location>
</feature>
<evidence type="ECO:0000313" key="3">
    <source>
        <dbReference type="Proteomes" id="UP000219338"/>
    </source>
</evidence>
<feature type="region of interest" description="Disordered" evidence="1">
    <location>
        <begin position="40"/>
        <end position="76"/>
    </location>
</feature>